<name>A0ABX6UNU3_9BRAD</name>
<gene>
    <name evidence="2" type="ORF">XH86_33305</name>
</gene>
<reference evidence="2 3" key="1">
    <citation type="submission" date="2018-06" db="EMBL/GenBank/DDBJ databases">
        <title>Comparative genomics of rhizobia nodulating Arachis hypogaea in China.</title>
        <authorList>
            <person name="Li Y."/>
        </authorList>
    </citation>
    <scope>NUCLEOTIDE SEQUENCE [LARGE SCALE GENOMIC DNA]</scope>
    <source>
        <strain evidence="2 3">CCBAU 51658</strain>
    </source>
</reference>
<accession>A0ABX6UNU3</accession>
<keyword evidence="3" id="KW-1185">Reference proteome</keyword>
<feature type="compositionally biased region" description="Low complexity" evidence="1">
    <location>
        <begin position="1"/>
        <end position="10"/>
    </location>
</feature>
<protein>
    <submittedName>
        <fullName evidence="2">Uncharacterized protein</fullName>
    </submittedName>
</protein>
<evidence type="ECO:0000256" key="1">
    <source>
        <dbReference type="SAM" id="MobiDB-lite"/>
    </source>
</evidence>
<dbReference type="Proteomes" id="UP000593880">
    <property type="component" value="Chromosome"/>
</dbReference>
<evidence type="ECO:0000313" key="2">
    <source>
        <dbReference type="EMBL" id="QOZ63071.1"/>
    </source>
</evidence>
<proteinExistence type="predicted"/>
<feature type="compositionally biased region" description="Pro residues" evidence="1">
    <location>
        <begin position="44"/>
        <end position="53"/>
    </location>
</feature>
<organism evidence="2 3">
    <name type="scientific">Bradyrhizobium guangdongense</name>
    <dbReference type="NCBI Taxonomy" id="1325090"/>
    <lineage>
        <taxon>Bacteria</taxon>
        <taxon>Pseudomonadati</taxon>
        <taxon>Pseudomonadota</taxon>
        <taxon>Alphaproteobacteria</taxon>
        <taxon>Hyphomicrobiales</taxon>
        <taxon>Nitrobacteraceae</taxon>
        <taxon>Bradyrhizobium</taxon>
    </lineage>
</organism>
<sequence>MKAAAASSLRAQRRNPESSAGKILDCFAALAMTENLARSAHHSPPQPSKPSDPAPGRLRPTAPHHRLTS</sequence>
<dbReference type="EMBL" id="CP030057">
    <property type="protein sequence ID" value="QOZ63071.1"/>
    <property type="molecule type" value="Genomic_DNA"/>
</dbReference>
<feature type="region of interest" description="Disordered" evidence="1">
    <location>
        <begin position="37"/>
        <end position="69"/>
    </location>
</feature>
<feature type="region of interest" description="Disordered" evidence="1">
    <location>
        <begin position="1"/>
        <end position="21"/>
    </location>
</feature>
<evidence type="ECO:0000313" key="3">
    <source>
        <dbReference type="Proteomes" id="UP000593880"/>
    </source>
</evidence>